<sequence length="152" mass="16648">MLDPHALHEQFHLALTGTHPDASATYRSALAAVTMLVGDDEIEGRSAWLDYGHVGTGASARESEIAVHLRVLTRSGIIRLDQDFDFNGAPDAHLIPWSQVIRLHVIAKNESAEPTPVNVWVETSTAGRVEFHGTPVPRALTAIIESVRRNTR</sequence>
<evidence type="ECO:0000313" key="1">
    <source>
        <dbReference type="EMBL" id="GAA1420481.1"/>
    </source>
</evidence>
<proteinExistence type="predicted"/>
<evidence type="ECO:0000313" key="2">
    <source>
        <dbReference type="Proteomes" id="UP001501266"/>
    </source>
</evidence>
<protein>
    <submittedName>
        <fullName evidence="1">Uncharacterized protein</fullName>
    </submittedName>
</protein>
<comment type="caution">
    <text evidence="1">The sequence shown here is derived from an EMBL/GenBank/DDBJ whole genome shotgun (WGS) entry which is preliminary data.</text>
</comment>
<accession>A0ABP4JF95</accession>
<organism evidence="1 2">
    <name type="scientific">Agrococcus citreus</name>
    <dbReference type="NCBI Taxonomy" id="84643"/>
    <lineage>
        <taxon>Bacteria</taxon>
        <taxon>Bacillati</taxon>
        <taxon>Actinomycetota</taxon>
        <taxon>Actinomycetes</taxon>
        <taxon>Micrococcales</taxon>
        <taxon>Microbacteriaceae</taxon>
        <taxon>Agrococcus</taxon>
    </lineage>
</organism>
<reference evidence="2" key="1">
    <citation type="journal article" date="2019" name="Int. J. Syst. Evol. Microbiol.">
        <title>The Global Catalogue of Microorganisms (GCM) 10K type strain sequencing project: providing services to taxonomists for standard genome sequencing and annotation.</title>
        <authorList>
            <consortium name="The Broad Institute Genomics Platform"/>
            <consortium name="The Broad Institute Genome Sequencing Center for Infectious Disease"/>
            <person name="Wu L."/>
            <person name="Ma J."/>
        </authorList>
    </citation>
    <scope>NUCLEOTIDE SEQUENCE [LARGE SCALE GENOMIC DNA]</scope>
    <source>
        <strain evidence="2">JCM 12398</strain>
    </source>
</reference>
<dbReference type="EMBL" id="BAAAKK010000002">
    <property type="protein sequence ID" value="GAA1420481.1"/>
    <property type="molecule type" value="Genomic_DNA"/>
</dbReference>
<keyword evidence="2" id="KW-1185">Reference proteome</keyword>
<dbReference type="RefSeq" id="WP_343918010.1">
    <property type="nucleotide sequence ID" value="NZ_BAAAKK010000002.1"/>
</dbReference>
<dbReference type="Proteomes" id="UP001501266">
    <property type="component" value="Unassembled WGS sequence"/>
</dbReference>
<name>A0ABP4JF95_9MICO</name>
<gene>
    <name evidence="1" type="ORF">GCM10009640_09870</name>
</gene>